<evidence type="ECO:0000256" key="6">
    <source>
        <dbReference type="ARBA" id="ARBA00022989"/>
    </source>
</evidence>
<keyword evidence="7 12" id="KW-0472">Membrane</keyword>
<dbReference type="SUPFAM" id="SSF52540">
    <property type="entry name" value="P-loop containing nucleoside triphosphate hydrolases"/>
    <property type="match status" value="1"/>
</dbReference>
<evidence type="ECO:0000259" key="13">
    <source>
        <dbReference type="PROSITE" id="PS50893"/>
    </source>
</evidence>
<protein>
    <recommendedName>
        <fullName evidence="10">Fatty acid ABC transporter ATP-binding/permease protein</fullName>
    </recommendedName>
</protein>
<dbReference type="InterPro" id="IPR017871">
    <property type="entry name" value="ABC_transporter-like_CS"/>
</dbReference>
<evidence type="ECO:0000313" key="16">
    <source>
        <dbReference type="Proteomes" id="UP000310263"/>
    </source>
</evidence>
<keyword evidence="4" id="KW-0547">Nucleotide-binding</keyword>
<evidence type="ECO:0000256" key="11">
    <source>
        <dbReference type="SAM" id="MobiDB-lite"/>
    </source>
</evidence>
<dbReference type="PROSITE" id="PS50893">
    <property type="entry name" value="ABC_TRANSPORTER_2"/>
    <property type="match status" value="1"/>
</dbReference>
<dbReference type="CDD" id="cd03254">
    <property type="entry name" value="ABCC_Glucan_exporter_like"/>
    <property type="match status" value="1"/>
</dbReference>
<dbReference type="GO" id="GO:0015421">
    <property type="term" value="F:ABC-type oligopeptide transporter activity"/>
    <property type="evidence" value="ECO:0007669"/>
    <property type="project" value="TreeGrafter"/>
</dbReference>
<dbReference type="Gene3D" id="3.40.50.300">
    <property type="entry name" value="P-loop containing nucleotide triphosphate hydrolases"/>
    <property type="match status" value="1"/>
</dbReference>
<evidence type="ECO:0000256" key="7">
    <source>
        <dbReference type="ARBA" id="ARBA00023136"/>
    </source>
</evidence>
<feature type="transmembrane region" description="Helical" evidence="12">
    <location>
        <begin position="168"/>
        <end position="196"/>
    </location>
</feature>
<dbReference type="InterPro" id="IPR027417">
    <property type="entry name" value="P-loop_NTPase"/>
</dbReference>
<evidence type="ECO:0000256" key="5">
    <source>
        <dbReference type="ARBA" id="ARBA00022840"/>
    </source>
</evidence>
<feature type="domain" description="ABC transmembrane type-1" evidence="14">
    <location>
        <begin position="48"/>
        <end position="335"/>
    </location>
</feature>
<feature type="compositionally biased region" description="Polar residues" evidence="11">
    <location>
        <begin position="14"/>
        <end position="26"/>
    </location>
</feature>
<evidence type="ECO:0000256" key="12">
    <source>
        <dbReference type="SAM" id="Phobius"/>
    </source>
</evidence>
<sequence>MPFPDGRSGGAGMSRTTDMVSHNAPQLSSAQTLKRVLHYLRPHKRLALLAFFSALVAVVLSLAVPILIGLGIDTIVGPHQVGWDELGRTLRLLAACVAAVACAQWVQGYATNRLSYEAVRDLRDDAYSKLRVLPMGYIDSHAHGDLMSRIVNDADAVGDGLLQGIQQLFAGIITILGTLIAMVAISPVIALVVVVVSPVSVAAAAFIAKIGHSSFVAQQAIQGQLGGYIEEHVSNQRLIDAFAHQEASQSGFDAINRQLYQVGEHAQFASSLSNPGTRFANNIVYAVVAVIGCWACATGFPTALTIGAVQSFLSYTSQYTKPFNEISGVMTQVQTAFASARRLFELLDAPAEKPDPADAQVLPIETQGAVAFDDVWFSYTPEVPLIQGISWQAKPGDRIALVGTTGCGKTTLINLLLRFYDIQAGAIEVDGYDTSKLTRASLRSAFGMVLQDTWLFEGTIHDNIAYGKPDATRQEVEEAARQARADAFIRQLPQGYDTIVRQGTGGLSQGQRQLLCIARVMLADPSILLLDEATSSIDTRTEVLVQEAFDAMIAGRTSLIVAHRLSTIRNATCILVMDQGKIVERGTHEELLARGGAYAKLYQSQFEGA</sequence>
<organism evidence="15 16">
    <name type="scientific">Muricaecibacterium torontonense</name>
    <dbReference type="NCBI Taxonomy" id="3032871"/>
    <lineage>
        <taxon>Bacteria</taxon>
        <taxon>Bacillati</taxon>
        <taxon>Actinomycetota</taxon>
        <taxon>Coriobacteriia</taxon>
        <taxon>Coriobacteriales</taxon>
        <taxon>Atopobiaceae</taxon>
        <taxon>Muricaecibacterium</taxon>
    </lineage>
</organism>
<dbReference type="OrthoDB" id="3176683at2"/>
<evidence type="ECO:0000256" key="2">
    <source>
        <dbReference type="ARBA" id="ARBA00022448"/>
    </source>
</evidence>
<dbReference type="SUPFAM" id="SSF90123">
    <property type="entry name" value="ABC transporter transmembrane region"/>
    <property type="match status" value="1"/>
</dbReference>
<keyword evidence="5 15" id="KW-0067">ATP-binding</keyword>
<dbReference type="AlphaFoldDB" id="A0A4S2F0C0"/>
<dbReference type="EMBL" id="SRYE01000004">
    <property type="protein sequence ID" value="TGY61742.1"/>
    <property type="molecule type" value="Genomic_DNA"/>
</dbReference>
<dbReference type="GO" id="GO:0005524">
    <property type="term" value="F:ATP binding"/>
    <property type="evidence" value="ECO:0007669"/>
    <property type="project" value="UniProtKB-KW"/>
</dbReference>
<comment type="function">
    <text evidence="8">ABC transporter involved in fatty acid import. Transmembrane domains (TMD) form a pore in the membrane and the ATP-binding domain (NBD) is responsible for energy generation.</text>
</comment>
<reference evidence="15 16" key="1">
    <citation type="submission" date="2019-04" db="EMBL/GenBank/DDBJ databases">
        <title>Microbes associate with the intestines of laboratory mice.</title>
        <authorList>
            <person name="Navarre W."/>
            <person name="Wong E."/>
            <person name="Huang K."/>
            <person name="Tropini C."/>
            <person name="Ng K."/>
            <person name="Yu B."/>
        </authorList>
    </citation>
    <scope>NUCLEOTIDE SEQUENCE [LARGE SCALE GENOMIC DNA]</scope>
    <source>
        <strain evidence="15 16">NM07_P-09</strain>
    </source>
</reference>
<evidence type="ECO:0000313" key="15">
    <source>
        <dbReference type="EMBL" id="TGY61742.1"/>
    </source>
</evidence>
<evidence type="ECO:0000256" key="8">
    <source>
        <dbReference type="ARBA" id="ARBA00055053"/>
    </source>
</evidence>
<dbReference type="PROSITE" id="PS00211">
    <property type="entry name" value="ABC_TRANSPORTER_1"/>
    <property type="match status" value="1"/>
</dbReference>
<feature type="region of interest" description="Disordered" evidence="11">
    <location>
        <begin position="1"/>
        <end position="26"/>
    </location>
</feature>
<dbReference type="PROSITE" id="PS50929">
    <property type="entry name" value="ABC_TM1F"/>
    <property type="match status" value="1"/>
</dbReference>
<dbReference type="SMART" id="SM00382">
    <property type="entry name" value="AAA"/>
    <property type="match status" value="1"/>
</dbReference>
<comment type="similarity">
    <text evidence="9">Belongs to the ABC transporter superfamily. Lipid exporter (TC 3.A.1.106) family.</text>
</comment>
<dbReference type="Gene3D" id="1.20.1560.10">
    <property type="entry name" value="ABC transporter type 1, transmembrane domain"/>
    <property type="match status" value="1"/>
</dbReference>
<dbReference type="InterPro" id="IPR036640">
    <property type="entry name" value="ABC1_TM_sf"/>
</dbReference>
<evidence type="ECO:0000256" key="1">
    <source>
        <dbReference type="ARBA" id="ARBA00004651"/>
    </source>
</evidence>
<keyword evidence="6 12" id="KW-1133">Transmembrane helix</keyword>
<feature type="transmembrane region" description="Helical" evidence="12">
    <location>
        <begin position="46"/>
        <end position="72"/>
    </location>
</feature>
<dbReference type="PANTHER" id="PTHR43394:SF1">
    <property type="entry name" value="ATP-BINDING CASSETTE SUB-FAMILY B MEMBER 10, MITOCHONDRIAL"/>
    <property type="match status" value="1"/>
</dbReference>
<dbReference type="FunFam" id="3.40.50.300:FF:000287">
    <property type="entry name" value="Multidrug ABC transporter ATP-binding protein"/>
    <property type="match status" value="1"/>
</dbReference>
<keyword evidence="16" id="KW-1185">Reference proteome</keyword>
<dbReference type="InterPro" id="IPR003439">
    <property type="entry name" value="ABC_transporter-like_ATP-bd"/>
</dbReference>
<proteinExistence type="inferred from homology"/>
<dbReference type="PANTHER" id="PTHR43394">
    <property type="entry name" value="ATP-DEPENDENT PERMEASE MDL1, MITOCHONDRIAL"/>
    <property type="match status" value="1"/>
</dbReference>
<dbReference type="Pfam" id="PF00664">
    <property type="entry name" value="ABC_membrane"/>
    <property type="match status" value="1"/>
</dbReference>
<name>A0A4S2F0C0_9ACTN</name>
<dbReference type="InterPro" id="IPR011527">
    <property type="entry name" value="ABC1_TM_dom"/>
</dbReference>
<evidence type="ECO:0000256" key="3">
    <source>
        <dbReference type="ARBA" id="ARBA00022692"/>
    </source>
</evidence>
<gene>
    <name evidence="15" type="ORF">E5334_06985</name>
</gene>
<keyword evidence="2" id="KW-0813">Transport</keyword>
<evidence type="ECO:0000256" key="4">
    <source>
        <dbReference type="ARBA" id="ARBA00022741"/>
    </source>
</evidence>
<dbReference type="CDD" id="cd18547">
    <property type="entry name" value="ABC_6TM_Tm288_like"/>
    <property type="match status" value="1"/>
</dbReference>
<dbReference type="InterPro" id="IPR003593">
    <property type="entry name" value="AAA+_ATPase"/>
</dbReference>
<dbReference type="GO" id="GO:0005886">
    <property type="term" value="C:plasma membrane"/>
    <property type="evidence" value="ECO:0007669"/>
    <property type="project" value="UniProtKB-SubCell"/>
</dbReference>
<dbReference type="GO" id="GO:0016887">
    <property type="term" value="F:ATP hydrolysis activity"/>
    <property type="evidence" value="ECO:0007669"/>
    <property type="project" value="InterPro"/>
</dbReference>
<evidence type="ECO:0000256" key="9">
    <source>
        <dbReference type="ARBA" id="ARBA00061644"/>
    </source>
</evidence>
<dbReference type="Proteomes" id="UP000310263">
    <property type="component" value="Unassembled WGS sequence"/>
</dbReference>
<comment type="caution">
    <text evidence="15">The sequence shown here is derived from an EMBL/GenBank/DDBJ whole genome shotgun (WGS) entry which is preliminary data.</text>
</comment>
<dbReference type="Pfam" id="PF00005">
    <property type="entry name" value="ABC_tran"/>
    <property type="match status" value="1"/>
</dbReference>
<evidence type="ECO:0000259" key="14">
    <source>
        <dbReference type="PROSITE" id="PS50929"/>
    </source>
</evidence>
<evidence type="ECO:0000256" key="10">
    <source>
        <dbReference type="ARBA" id="ARBA00071747"/>
    </source>
</evidence>
<comment type="subcellular location">
    <subcellularLocation>
        <location evidence="1">Cell membrane</location>
        <topology evidence="1">Multi-pass membrane protein</topology>
    </subcellularLocation>
</comment>
<dbReference type="InterPro" id="IPR039421">
    <property type="entry name" value="Type_1_exporter"/>
</dbReference>
<keyword evidence="3 12" id="KW-0812">Transmembrane</keyword>
<accession>A0A4S2F0C0</accession>
<feature type="domain" description="ABC transporter" evidence="13">
    <location>
        <begin position="370"/>
        <end position="604"/>
    </location>
</feature>